<evidence type="ECO:0000313" key="3">
    <source>
        <dbReference type="Proteomes" id="UP000070134"/>
    </source>
</evidence>
<protein>
    <recommendedName>
        <fullName evidence="4">ABC transporter substrate-binding protein</fullName>
    </recommendedName>
</protein>
<dbReference type="OrthoDB" id="3784114at2"/>
<evidence type="ECO:0008006" key="4">
    <source>
        <dbReference type="Google" id="ProtNLM"/>
    </source>
</evidence>
<dbReference type="KEGG" id="satk:SA2016_2706"/>
<dbReference type="Proteomes" id="UP000070134">
    <property type="component" value="Chromosome"/>
</dbReference>
<gene>
    <name evidence="2" type="ORF">SA2016_2706</name>
</gene>
<feature type="signal peptide" evidence="1">
    <location>
        <begin position="1"/>
        <end position="28"/>
    </location>
</feature>
<dbReference type="PATRIC" id="fig|37927.3.peg.2783"/>
<evidence type="ECO:0000313" key="2">
    <source>
        <dbReference type="EMBL" id="AMM33371.1"/>
    </source>
</evidence>
<name>A0A127A392_9MICC</name>
<organism evidence="2 3">
    <name type="scientific">Sinomonas atrocyanea</name>
    <dbReference type="NCBI Taxonomy" id="37927"/>
    <lineage>
        <taxon>Bacteria</taxon>
        <taxon>Bacillati</taxon>
        <taxon>Actinomycetota</taxon>
        <taxon>Actinomycetes</taxon>
        <taxon>Micrococcales</taxon>
        <taxon>Micrococcaceae</taxon>
        <taxon>Sinomonas</taxon>
    </lineage>
</organism>
<keyword evidence="1" id="KW-0732">Signal</keyword>
<keyword evidence="3" id="KW-1185">Reference proteome</keyword>
<sequence precursor="true">MRTRILAPLVTAAMAGGLLVSVAGPATAASPQPQTVAASPAAAGPAAAQTPSTSFITQTVTDAAGNVVGTLTGTFTPTQFVNQNGQLAAQGLVTGTLTNATTGATTPVSTTATALVTNAASGGTCNVLSLTLGPLHLDLLGLVVDLNQVNLNITAQNGPGNLLGNLLCSVAGLLDNGTGLQGVLNILNGLLSGL</sequence>
<evidence type="ECO:0000256" key="1">
    <source>
        <dbReference type="SAM" id="SignalP"/>
    </source>
</evidence>
<dbReference type="EMBL" id="CP014518">
    <property type="protein sequence ID" value="AMM33371.1"/>
    <property type="molecule type" value="Genomic_DNA"/>
</dbReference>
<reference evidence="2 3" key="1">
    <citation type="submission" date="2016-02" db="EMBL/GenBank/DDBJ databases">
        <title>Complete genome of Sinomonas atrocyanea KCTC 3377.</title>
        <authorList>
            <person name="Kim K.M."/>
        </authorList>
    </citation>
    <scope>NUCLEOTIDE SEQUENCE [LARGE SCALE GENOMIC DNA]</scope>
    <source>
        <strain evidence="2 3">KCTC 3377</strain>
    </source>
</reference>
<proteinExistence type="predicted"/>
<accession>A0A127A392</accession>
<dbReference type="AlphaFoldDB" id="A0A127A392"/>
<dbReference type="RefSeq" id="WP_141305380.1">
    <property type="nucleotide sequence ID" value="NZ_BJMO01000005.1"/>
</dbReference>
<feature type="chain" id="PRO_5007445737" description="ABC transporter substrate-binding protein" evidence="1">
    <location>
        <begin position="29"/>
        <end position="194"/>
    </location>
</feature>